<reference evidence="1 2" key="1">
    <citation type="journal article" date="2016" name="Mol. Biol. Evol.">
        <title>Comparative Genomics of Early-Diverging Mushroom-Forming Fungi Provides Insights into the Origins of Lignocellulose Decay Capabilities.</title>
        <authorList>
            <person name="Nagy L.G."/>
            <person name="Riley R."/>
            <person name="Tritt A."/>
            <person name="Adam C."/>
            <person name="Daum C."/>
            <person name="Floudas D."/>
            <person name="Sun H."/>
            <person name="Yadav J.S."/>
            <person name="Pangilinan J."/>
            <person name="Larsson K.H."/>
            <person name="Matsuura K."/>
            <person name="Barry K."/>
            <person name="Labutti K."/>
            <person name="Kuo R."/>
            <person name="Ohm R.A."/>
            <person name="Bhattacharya S.S."/>
            <person name="Shirouzu T."/>
            <person name="Yoshinaga Y."/>
            <person name="Martin F.M."/>
            <person name="Grigoriev I.V."/>
            <person name="Hibbett D.S."/>
        </authorList>
    </citation>
    <scope>NUCLEOTIDE SEQUENCE [LARGE SCALE GENOMIC DNA]</scope>
    <source>
        <strain evidence="1 2">HHB14362 ss-1</strain>
    </source>
</reference>
<protein>
    <submittedName>
        <fullName evidence="1">Uncharacterized protein</fullName>
    </submittedName>
</protein>
<name>A0A165R7N1_9AGAM</name>
<gene>
    <name evidence="1" type="ORF">NEOLEDRAFT_1136472</name>
</gene>
<dbReference type="AlphaFoldDB" id="A0A165R7N1"/>
<accession>A0A165R7N1</accession>
<sequence>MKLEEALCVSLPAAVVAKITLTHTSEPGSRSRNSFNGSVSSSRIHYRVTISATEHRGNVLSASVCSAASSYVPVLCSVVAVAPDNVHECVMSSNAWYSLDSTGSYDEFQSLVQTLGSREIS</sequence>
<dbReference type="Proteomes" id="UP000076761">
    <property type="component" value="Unassembled WGS sequence"/>
</dbReference>
<proteinExistence type="predicted"/>
<evidence type="ECO:0000313" key="2">
    <source>
        <dbReference type="Proteomes" id="UP000076761"/>
    </source>
</evidence>
<dbReference type="InParanoid" id="A0A165R7N1"/>
<dbReference type="EMBL" id="KV425585">
    <property type="protein sequence ID" value="KZT23421.1"/>
    <property type="molecule type" value="Genomic_DNA"/>
</dbReference>
<organism evidence="1 2">
    <name type="scientific">Neolentinus lepideus HHB14362 ss-1</name>
    <dbReference type="NCBI Taxonomy" id="1314782"/>
    <lineage>
        <taxon>Eukaryota</taxon>
        <taxon>Fungi</taxon>
        <taxon>Dikarya</taxon>
        <taxon>Basidiomycota</taxon>
        <taxon>Agaricomycotina</taxon>
        <taxon>Agaricomycetes</taxon>
        <taxon>Gloeophyllales</taxon>
        <taxon>Gloeophyllaceae</taxon>
        <taxon>Neolentinus</taxon>
    </lineage>
</organism>
<evidence type="ECO:0000313" key="1">
    <source>
        <dbReference type="EMBL" id="KZT23421.1"/>
    </source>
</evidence>
<keyword evidence="2" id="KW-1185">Reference proteome</keyword>